<reference evidence="1 2" key="1">
    <citation type="journal article" date="2021" name="Commun. Biol.">
        <title>The genome of Shorea leprosula (Dipterocarpaceae) highlights the ecological relevance of drought in aseasonal tropical rainforests.</title>
        <authorList>
            <person name="Ng K.K.S."/>
            <person name="Kobayashi M.J."/>
            <person name="Fawcett J.A."/>
            <person name="Hatakeyama M."/>
            <person name="Paape T."/>
            <person name="Ng C.H."/>
            <person name="Ang C.C."/>
            <person name="Tnah L.H."/>
            <person name="Lee C.T."/>
            <person name="Nishiyama T."/>
            <person name="Sese J."/>
            <person name="O'Brien M.J."/>
            <person name="Copetti D."/>
            <person name="Mohd Noor M.I."/>
            <person name="Ong R.C."/>
            <person name="Putra M."/>
            <person name="Sireger I.Z."/>
            <person name="Indrioko S."/>
            <person name="Kosugi Y."/>
            <person name="Izuno A."/>
            <person name="Isagi Y."/>
            <person name="Lee S.L."/>
            <person name="Shimizu K.K."/>
        </authorList>
    </citation>
    <scope>NUCLEOTIDE SEQUENCE [LARGE SCALE GENOMIC DNA]</scope>
    <source>
        <strain evidence="1">214</strain>
    </source>
</reference>
<comment type="caution">
    <text evidence="1">The sequence shown here is derived from an EMBL/GenBank/DDBJ whole genome shotgun (WGS) entry which is preliminary data.</text>
</comment>
<dbReference type="EMBL" id="BPVZ01000365">
    <property type="protein sequence ID" value="GKV50421.1"/>
    <property type="molecule type" value="Genomic_DNA"/>
</dbReference>
<proteinExistence type="predicted"/>
<evidence type="ECO:0000313" key="2">
    <source>
        <dbReference type="Proteomes" id="UP001054252"/>
    </source>
</evidence>
<sequence length="151" mass="16456">MATRMVGIVGVGPSQSKGCPSTLSVNSLLGGADFLDEEDEEEIAYCHSATVHLHHSSSDRCGVHLRFVWHPRCSRIKLNMADSGALGQSVVYWIKDSLITVAFDNIQEEDLNCPLYLEKESNGVSLNSGYCISNGLSVLYAELHSVDLRGI</sequence>
<evidence type="ECO:0000313" key="1">
    <source>
        <dbReference type="EMBL" id="GKV50421.1"/>
    </source>
</evidence>
<dbReference type="AlphaFoldDB" id="A0AAV5MKA9"/>
<organism evidence="1 2">
    <name type="scientific">Rubroshorea leprosula</name>
    <dbReference type="NCBI Taxonomy" id="152421"/>
    <lineage>
        <taxon>Eukaryota</taxon>
        <taxon>Viridiplantae</taxon>
        <taxon>Streptophyta</taxon>
        <taxon>Embryophyta</taxon>
        <taxon>Tracheophyta</taxon>
        <taxon>Spermatophyta</taxon>
        <taxon>Magnoliopsida</taxon>
        <taxon>eudicotyledons</taxon>
        <taxon>Gunneridae</taxon>
        <taxon>Pentapetalae</taxon>
        <taxon>rosids</taxon>
        <taxon>malvids</taxon>
        <taxon>Malvales</taxon>
        <taxon>Dipterocarpaceae</taxon>
        <taxon>Rubroshorea</taxon>
    </lineage>
</organism>
<dbReference type="Proteomes" id="UP001054252">
    <property type="component" value="Unassembled WGS sequence"/>
</dbReference>
<name>A0AAV5MKA9_9ROSI</name>
<gene>
    <name evidence="1" type="ORF">SLEP1_g57124</name>
</gene>
<keyword evidence="2" id="KW-1185">Reference proteome</keyword>
<accession>A0AAV5MKA9</accession>
<protein>
    <submittedName>
        <fullName evidence="1">Uncharacterized protein</fullName>
    </submittedName>
</protein>